<keyword evidence="6" id="KW-1185">Reference proteome</keyword>
<keyword evidence="2 5" id="KW-0032">Aminotransferase</keyword>
<evidence type="ECO:0000313" key="5">
    <source>
        <dbReference type="EMBL" id="MBW3469629.1"/>
    </source>
</evidence>
<dbReference type="GO" id="GO:0030170">
    <property type="term" value="F:pyridoxal phosphate binding"/>
    <property type="evidence" value="ECO:0007669"/>
    <property type="project" value="InterPro"/>
</dbReference>
<feature type="domain" description="Aminotransferase class I/classII large" evidence="4">
    <location>
        <begin position="32"/>
        <end position="380"/>
    </location>
</feature>
<dbReference type="InterPro" id="IPR050881">
    <property type="entry name" value="LL-DAP_aminotransferase"/>
</dbReference>
<dbReference type="GO" id="GO:0008483">
    <property type="term" value="F:transaminase activity"/>
    <property type="evidence" value="ECO:0007669"/>
    <property type="project" value="UniProtKB-KW"/>
</dbReference>
<name>A0A951MED3_9BACT</name>
<evidence type="ECO:0000256" key="2">
    <source>
        <dbReference type="ARBA" id="ARBA00022576"/>
    </source>
</evidence>
<dbReference type="Pfam" id="PF00155">
    <property type="entry name" value="Aminotran_1_2"/>
    <property type="match status" value="1"/>
</dbReference>
<organism evidence="5 6">
    <name type="scientific">Arthrospiribacter ruber</name>
    <dbReference type="NCBI Taxonomy" id="2487934"/>
    <lineage>
        <taxon>Bacteria</taxon>
        <taxon>Pseudomonadati</taxon>
        <taxon>Bacteroidota</taxon>
        <taxon>Cytophagia</taxon>
        <taxon>Cytophagales</taxon>
        <taxon>Cyclobacteriaceae</taxon>
        <taxon>Arthrospiribacter</taxon>
    </lineage>
</organism>
<dbReference type="PANTHER" id="PTHR42832">
    <property type="entry name" value="AMINO ACID AMINOTRANSFERASE"/>
    <property type="match status" value="1"/>
</dbReference>
<reference evidence="5 6" key="1">
    <citation type="journal article" date="2020" name="Syst. Appl. Microbiol.">
        <title>Arthrospiribacter ruber gen. nov., sp. nov., a novel bacterium isolated from Arthrospira cultures.</title>
        <authorList>
            <person name="Waleron M."/>
            <person name="Misztak A."/>
            <person name="Waleron M.M."/>
            <person name="Furmaniak M."/>
            <person name="Mrozik A."/>
            <person name="Waleron K."/>
        </authorList>
    </citation>
    <scope>NUCLEOTIDE SEQUENCE [LARGE SCALE GENOMIC DNA]</scope>
    <source>
        <strain evidence="5 6">DPMB0001</strain>
    </source>
</reference>
<dbReference type="InterPro" id="IPR004839">
    <property type="entry name" value="Aminotransferase_I/II_large"/>
</dbReference>
<sequence length="387" mass="43430">MKGFAKRTAEVGEYYFSIKLKEVKRLTEEGHPVINMGIGNPDLPPHPSVIGELQDSAAIPSNHGYQGYQGIPELRIAMSEFYRRHYAVDKDPQSEILPLIGSKEGIMHISMTFLNEGDEVLVPDPGYPTYSSVTKLLGAKVKPYALLDSNAWYPDFDLLEQQDLSQVKLMWCNYPHMPSGAKADISVFEKLVSFAKKHQIVLVHDNPYSFVLEDSPKSIFQAEGAEEVALELNSLSKSSNMAGWRIGMAIGRKDWIAEITKVKSNMDSGMFLPLQKGAIAAMGIDEDWFEQKNQVYGARRKLIWRFAELLGLEFKRDTAGMFVWAKLPSGISGYQFVDVLLEKAHIFTAPGEIFGTEGHGYVRFSLCIAEEKILDAIKRIESIKPIF</sequence>
<dbReference type="InterPro" id="IPR004838">
    <property type="entry name" value="NHTrfase_class1_PyrdxlP-BS"/>
</dbReference>
<dbReference type="RefSeq" id="WP_219292850.1">
    <property type="nucleotide sequence ID" value="NZ_RPHB01000009.1"/>
</dbReference>
<evidence type="ECO:0000256" key="1">
    <source>
        <dbReference type="ARBA" id="ARBA00001933"/>
    </source>
</evidence>
<comment type="caution">
    <text evidence="5">The sequence shown here is derived from an EMBL/GenBank/DDBJ whole genome shotgun (WGS) entry which is preliminary data.</text>
</comment>
<protein>
    <submittedName>
        <fullName evidence="5">Aminotransferase class I/II-fold pyridoxal phosphate-dependent enzyme</fullName>
    </submittedName>
</protein>
<evidence type="ECO:0000256" key="3">
    <source>
        <dbReference type="ARBA" id="ARBA00022679"/>
    </source>
</evidence>
<comment type="cofactor">
    <cofactor evidence="1">
        <name>pyridoxal 5'-phosphate</name>
        <dbReference type="ChEBI" id="CHEBI:597326"/>
    </cofactor>
</comment>
<dbReference type="PANTHER" id="PTHR42832:SF3">
    <property type="entry name" value="L-GLUTAMINE--4-(METHYLSULFANYL)-2-OXOBUTANOATE AMINOTRANSFERASE"/>
    <property type="match status" value="1"/>
</dbReference>
<dbReference type="PROSITE" id="PS00105">
    <property type="entry name" value="AA_TRANSFER_CLASS_1"/>
    <property type="match status" value="1"/>
</dbReference>
<gene>
    <name evidence="5" type="ORF">EGN73_17685</name>
</gene>
<dbReference type="Proteomes" id="UP000727490">
    <property type="component" value="Unassembled WGS sequence"/>
</dbReference>
<evidence type="ECO:0000259" key="4">
    <source>
        <dbReference type="Pfam" id="PF00155"/>
    </source>
</evidence>
<dbReference type="AlphaFoldDB" id="A0A951MED3"/>
<keyword evidence="3" id="KW-0808">Transferase</keyword>
<dbReference type="EMBL" id="RPHB01000009">
    <property type="protein sequence ID" value="MBW3469629.1"/>
    <property type="molecule type" value="Genomic_DNA"/>
</dbReference>
<accession>A0A951MED3</accession>
<evidence type="ECO:0000313" key="6">
    <source>
        <dbReference type="Proteomes" id="UP000727490"/>
    </source>
</evidence>
<dbReference type="CDD" id="cd00609">
    <property type="entry name" value="AAT_like"/>
    <property type="match status" value="1"/>
</dbReference>
<proteinExistence type="predicted"/>